<feature type="transmembrane region" description="Helical" evidence="7">
    <location>
        <begin position="419"/>
        <end position="436"/>
    </location>
</feature>
<feature type="transmembrane region" description="Helical" evidence="7">
    <location>
        <begin position="286"/>
        <end position="310"/>
    </location>
</feature>
<dbReference type="OrthoDB" id="9770347at2"/>
<feature type="transmembrane region" description="Helical" evidence="7">
    <location>
        <begin position="174"/>
        <end position="194"/>
    </location>
</feature>
<accession>A0A1H5LJW5</accession>
<keyword evidence="3" id="KW-1003">Cell membrane</keyword>
<proteinExistence type="inferred from homology"/>
<feature type="transmembrane region" description="Helical" evidence="7">
    <location>
        <begin position="41"/>
        <end position="58"/>
    </location>
</feature>
<evidence type="ECO:0000256" key="6">
    <source>
        <dbReference type="ARBA" id="ARBA00023136"/>
    </source>
</evidence>
<feature type="transmembrane region" description="Helical" evidence="7">
    <location>
        <begin position="330"/>
        <end position="350"/>
    </location>
</feature>
<dbReference type="EMBL" id="FNUG01000002">
    <property type="protein sequence ID" value="SEE77342.1"/>
    <property type="molecule type" value="Genomic_DNA"/>
</dbReference>
<dbReference type="Proteomes" id="UP000199448">
    <property type="component" value="Unassembled WGS sequence"/>
</dbReference>
<feature type="transmembrane region" description="Helical" evidence="7">
    <location>
        <begin position="362"/>
        <end position="380"/>
    </location>
</feature>
<evidence type="ECO:0000313" key="9">
    <source>
        <dbReference type="Proteomes" id="UP000199448"/>
    </source>
</evidence>
<evidence type="ECO:0000256" key="3">
    <source>
        <dbReference type="ARBA" id="ARBA00022475"/>
    </source>
</evidence>
<evidence type="ECO:0000313" key="8">
    <source>
        <dbReference type="EMBL" id="SEE77342.1"/>
    </source>
</evidence>
<gene>
    <name evidence="8" type="ORF">SAMN04488034_102317</name>
</gene>
<organism evidence="8 9">
    <name type="scientific">Salinimicrobium catena</name>
    <dbReference type="NCBI Taxonomy" id="390640"/>
    <lineage>
        <taxon>Bacteria</taxon>
        <taxon>Pseudomonadati</taxon>
        <taxon>Bacteroidota</taxon>
        <taxon>Flavobacteriia</taxon>
        <taxon>Flavobacteriales</taxon>
        <taxon>Flavobacteriaceae</taxon>
        <taxon>Salinimicrobium</taxon>
    </lineage>
</organism>
<comment type="similarity">
    <text evidence="2">Belongs to the polysaccharide synthase family.</text>
</comment>
<dbReference type="CDD" id="cd13127">
    <property type="entry name" value="MATE_tuaB_like"/>
    <property type="match status" value="1"/>
</dbReference>
<dbReference type="AlphaFoldDB" id="A0A1H5LJW5"/>
<feature type="transmembrane region" description="Helical" evidence="7">
    <location>
        <begin position="386"/>
        <end position="407"/>
    </location>
</feature>
<dbReference type="InterPro" id="IPR050833">
    <property type="entry name" value="Poly_Biosynth_Transport"/>
</dbReference>
<evidence type="ECO:0000256" key="7">
    <source>
        <dbReference type="SAM" id="Phobius"/>
    </source>
</evidence>
<dbReference type="PANTHER" id="PTHR30250">
    <property type="entry name" value="PST FAMILY PREDICTED COLANIC ACID TRANSPORTER"/>
    <property type="match status" value="1"/>
</dbReference>
<keyword evidence="4 7" id="KW-0812">Transmembrane</keyword>
<dbReference type="RefSeq" id="WP_093112644.1">
    <property type="nucleotide sequence ID" value="NZ_FNGG01000002.1"/>
</dbReference>
<keyword evidence="6 7" id="KW-0472">Membrane</keyword>
<feature type="transmembrane region" description="Helical" evidence="7">
    <location>
        <begin position="149"/>
        <end position="168"/>
    </location>
</feature>
<evidence type="ECO:0000256" key="2">
    <source>
        <dbReference type="ARBA" id="ARBA00007430"/>
    </source>
</evidence>
<evidence type="ECO:0000256" key="1">
    <source>
        <dbReference type="ARBA" id="ARBA00004651"/>
    </source>
</evidence>
<sequence>MNVGKAILSGVFWNVLQEVISRSAGFFIKLLLARLLFPEDFGLIGMATVFISFIQVFNDIGMNAALVQRKEELLDDKHYYTSFWTGIIWSGVIYALIYFLIAPLIVDFYNEHKLLAIVRVLSLSILFSPLVSIQRAILTKRFDFKKLSFISFSTSIAAGIVAIILAFLGYGVWALVFNVVTPVILSIPLYFMATSFIPKFIWDKKAFQDIFGFGVFTTGSSLLIKVTSQMDYLLVGKLVGKISLGVYTFAFIVTEMIRAQIINVFTKVMYPIFSKDQDNTEKLKYYYLELLKVISLVIIPPMLLLIYFTTGLLTFLFGHKWDAAIPIVKIFAWAVIIHMPLVSITAMIRGSGKPKTELNFQFIRALVFYLPLIFIGTYYYGIMGTAWAHLIAKVLTVIFGIYLLNKLFGITPMEILKEVKSSLLIGLIPFAIFYIFNVPFSWYFELIIYLVVLGAAYMLFAKNTIERYIKLFRSYLKK</sequence>
<evidence type="ECO:0000256" key="4">
    <source>
        <dbReference type="ARBA" id="ARBA00022692"/>
    </source>
</evidence>
<comment type="subcellular location">
    <subcellularLocation>
        <location evidence="1">Cell membrane</location>
        <topology evidence="1">Multi-pass membrane protein</topology>
    </subcellularLocation>
</comment>
<protein>
    <submittedName>
        <fullName evidence="8">Membrane protein involved in the export of O-antigen and teichoic acid</fullName>
    </submittedName>
</protein>
<feature type="transmembrane region" description="Helical" evidence="7">
    <location>
        <begin position="79"/>
        <end position="102"/>
    </location>
</feature>
<feature type="transmembrane region" description="Helical" evidence="7">
    <location>
        <begin position="114"/>
        <end position="137"/>
    </location>
</feature>
<dbReference type="PANTHER" id="PTHR30250:SF10">
    <property type="entry name" value="LIPOPOLYSACCHARIDE BIOSYNTHESIS PROTEIN WZXC"/>
    <property type="match status" value="1"/>
</dbReference>
<evidence type="ECO:0000256" key="5">
    <source>
        <dbReference type="ARBA" id="ARBA00022989"/>
    </source>
</evidence>
<feature type="transmembrane region" description="Helical" evidence="7">
    <location>
        <begin position="442"/>
        <end position="460"/>
    </location>
</feature>
<dbReference type="Pfam" id="PF13440">
    <property type="entry name" value="Polysacc_synt_3"/>
    <property type="match status" value="1"/>
</dbReference>
<name>A0A1H5LJW5_9FLAO</name>
<dbReference type="GO" id="GO:0005886">
    <property type="term" value="C:plasma membrane"/>
    <property type="evidence" value="ECO:0007669"/>
    <property type="project" value="UniProtKB-SubCell"/>
</dbReference>
<dbReference type="STRING" id="390640.SAMN04488034_102317"/>
<keyword evidence="9" id="KW-1185">Reference proteome</keyword>
<reference evidence="8 9" key="1">
    <citation type="submission" date="2016-10" db="EMBL/GenBank/DDBJ databases">
        <authorList>
            <person name="de Groot N.N."/>
        </authorList>
    </citation>
    <scope>NUCLEOTIDE SEQUENCE [LARGE SCALE GENOMIC DNA]</scope>
    <source>
        <strain evidence="8 9">DSM 23553</strain>
    </source>
</reference>
<keyword evidence="5 7" id="KW-1133">Transmembrane helix</keyword>